<protein>
    <recommendedName>
        <fullName evidence="3">F-box domain-containing protein</fullName>
    </recommendedName>
</protein>
<dbReference type="Proteomes" id="UP001215280">
    <property type="component" value="Unassembled WGS sequence"/>
</dbReference>
<organism evidence="1 2">
    <name type="scientific">Mycena maculata</name>
    <dbReference type="NCBI Taxonomy" id="230809"/>
    <lineage>
        <taxon>Eukaryota</taxon>
        <taxon>Fungi</taxon>
        <taxon>Dikarya</taxon>
        <taxon>Basidiomycota</taxon>
        <taxon>Agaricomycotina</taxon>
        <taxon>Agaricomycetes</taxon>
        <taxon>Agaricomycetidae</taxon>
        <taxon>Agaricales</taxon>
        <taxon>Marasmiineae</taxon>
        <taxon>Mycenaceae</taxon>
        <taxon>Mycena</taxon>
    </lineage>
</organism>
<feature type="non-terminal residue" evidence="1">
    <location>
        <position position="1"/>
    </location>
</feature>
<evidence type="ECO:0008006" key="3">
    <source>
        <dbReference type="Google" id="ProtNLM"/>
    </source>
</evidence>
<dbReference type="Gene3D" id="3.80.10.10">
    <property type="entry name" value="Ribonuclease Inhibitor"/>
    <property type="match status" value="1"/>
</dbReference>
<keyword evidence="2" id="KW-1185">Reference proteome</keyword>
<sequence length="275" mass="30637">TTMAILPPELIAHTIDFLHDDRDALLSCSLVSANWIHSCRYHLFSEIRLSYVPFWQRKYPGVTGLLSHLLYTLLVDVPHLAAYIHALQIVNDSPVTSWVNSEPSLPLLLSKLPTLRSLSLSYINWEILAEDRQNVLRASLAGPMLTAVDLNSCRFPSFLNLAILLSTSRRLKRLSLTGFIEPDDDVRADSIPELPLAPVTLEYLSLERGYFPSSLVAPHVAQFLDMTRLRTLVCRDNFAAVPLLFALAHTGTLERLELGGIPLSAGNAHVSSFRS</sequence>
<reference evidence="1" key="1">
    <citation type="submission" date="2023-03" db="EMBL/GenBank/DDBJ databases">
        <title>Massive genome expansion in bonnet fungi (Mycena s.s.) driven by repeated elements and novel gene families across ecological guilds.</title>
        <authorList>
            <consortium name="Lawrence Berkeley National Laboratory"/>
            <person name="Harder C.B."/>
            <person name="Miyauchi S."/>
            <person name="Viragh M."/>
            <person name="Kuo A."/>
            <person name="Thoen E."/>
            <person name="Andreopoulos B."/>
            <person name="Lu D."/>
            <person name="Skrede I."/>
            <person name="Drula E."/>
            <person name="Henrissat B."/>
            <person name="Morin E."/>
            <person name="Kohler A."/>
            <person name="Barry K."/>
            <person name="LaButti K."/>
            <person name="Morin E."/>
            <person name="Salamov A."/>
            <person name="Lipzen A."/>
            <person name="Mereny Z."/>
            <person name="Hegedus B."/>
            <person name="Baldrian P."/>
            <person name="Stursova M."/>
            <person name="Weitz H."/>
            <person name="Taylor A."/>
            <person name="Grigoriev I.V."/>
            <person name="Nagy L.G."/>
            <person name="Martin F."/>
            <person name="Kauserud H."/>
        </authorList>
    </citation>
    <scope>NUCLEOTIDE SEQUENCE</scope>
    <source>
        <strain evidence="1">CBHHK188m</strain>
    </source>
</reference>
<dbReference type="EMBL" id="JARJLG010000019">
    <property type="protein sequence ID" value="KAJ7772721.1"/>
    <property type="molecule type" value="Genomic_DNA"/>
</dbReference>
<comment type="caution">
    <text evidence="1">The sequence shown here is derived from an EMBL/GenBank/DDBJ whole genome shotgun (WGS) entry which is preliminary data.</text>
</comment>
<proteinExistence type="predicted"/>
<dbReference type="SUPFAM" id="SSF52047">
    <property type="entry name" value="RNI-like"/>
    <property type="match status" value="1"/>
</dbReference>
<evidence type="ECO:0000313" key="1">
    <source>
        <dbReference type="EMBL" id="KAJ7772721.1"/>
    </source>
</evidence>
<dbReference type="AlphaFoldDB" id="A0AAD7NRZ1"/>
<name>A0AAD7NRZ1_9AGAR</name>
<dbReference type="InterPro" id="IPR032675">
    <property type="entry name" value="LRR_dom_sf"/>
</dbReference>
<evidence type="ECO:0000313" key="2">
    <source>
        <dbReference type="Proteomes" id="UP001215280"/>
    </source>
</evidence>
<gene>
    <name evidence="1" type="ORF">DFH07DRAFT_733844</name>
</gene>
<accession>A0AAD7NRZ1</accession>